<protein>
    <recommendedName>
        <fullName evidence="4">SnoaL-like domain-containing protein</fullName>
    </recommendedName>
</protein>
<evidence type="ECO:0000256" key="1">
    <source>
        <dbReference type="SAM" id="MobiDB-lite"/>
    </source>
</evidence>
<sequence length="199" mass="22164">MDANHTPRSGDVSVASRTQSGAPPPTNTFPTRRPSMTGHPNPEVERTVRDWFMQFITLDPELKYMSGYADGAVVRFVARPGSTAMKFPKGVAFWYAMGTLANTGFKDFRLEPRSELAIASREYTAMAMYRMTVTNYHGTTWAADSLMRLKYDETGKIVDHAFFPGDVDTLNRMLDECLTLGEVREALKAVGVGKAFGIY</sequence>
<dbReference type="EMBL" id="KQ965763">
    <property type="protein sequence ID" value="KXS15268.1"/>
    <property type="molecule type" value="Genomic_DNA"/>
</dbReference>
<evidence type="ECO:0008006" key="4">
    <source>
        <dbReference type="Google" id="ProtNLM"/>
    </source>
</evidence>
<name>A0A139AET6_GONPJ</name>
<keyword evidence="3" id="KW-1185">Reference proteome</keyword>
<accession>A0A139AET6</accession>
<gene>
    <name evidence="2" type="ORF">M427DRAFT_155447</name>
</gene>
<feature type="region of interest" description="Disordered" evidence="1">
    <location>
        <begin position="1"/>
        <end position="43"/>
    </location>
</feature>
<organism evidence="2 3">
    <name type="scientific">Gonapodya prolifera (strain JEL478)</name>
    <name type="common">Monoblepharis prolifera</name>
    <dbReference type="NCBI Taxonomy" id="1344416"/>
    <lineage>
        <taxon>Eukaryota</taxon>
        <taxon>Fungi</taxon>
        <taxon>Fungi incertae sedis</taxon>
        <taxon>Chytridiomycota</taxon>
        <taxon>Chytridiomycota incertae sedis</taxon>
        <taxon>Monoblepharidomycetes</taxon>
        <taxon>Monoblepharidales</taxon>
        <taxon>Gonapodyaceae</taxon>
        <taxon>Gonapodya</taxon>
    </lineage>
</organism>
<reference evidence="2 3" key="1">
    <citation type="journal article" date="2015" name="Genome Biol. Evol.">
        <title>Phylogenomic analyses indicate that early fungi evolved digesting cell walls of algal ancestors of land plants.</title>
        <authorList>
            <person name="Chang Y."/>
            <person name="Wang S."/>
            <person name="Sekimoto S."/>
            <person name="Aerts A.L."/>
            <person name="Choi C."/>
            <person name="Clum A."/>
            <person name="LaButti K.M."/>
            <person name="Lindquist E.A."/>
            <person name="Yee Ngan C."/>
            <person name="Ohm R.A."/>
            <person name="Salamov A.A."/>
            <person name="Grigoriev I.V."/>
            <person name="Spatafora J.W."/>
            <person name="Berbee M.L."/>
        </authorList>
    </citation>
    <scope>NUCLEOTIDE SEQUENCE [LARGE SCALE GENOMIC DNA]</scope>
    <source>
        <strain evidence="2 3">JEL478</strain>
    </source>
</reference>
<dbReference type="Proteomes" id="UP000070544">
    <property type="component" value="Unassembled WGS sequence"/>
</dbReference>
<dbReference type="AlphaFoldDB" id="A0A139AET6"/>
<proteinExistence type="predicted"/>
<evidence type="ECO:0000313" key="2">
    <source>
        <dbReference type="EMBL" id="KXS15268.1"/>
    </source>
</evidence>
<evidence type="ECO:0000313" key="3">
    <source>
        <dbReference type="Proteomes" id="UP000070544"/>
    </source>
</evidence>